<dbReference type="EMBL" id="LUUH01000038">
    <property type="protein sequence ID" value="OAI05957.1"/>
    <property type="molecule type" value="Genomic_DNA"/>
</dbReference>
<evidence type="ECO:0008006" key="7">
    <source>
        <dbReference type="Google" id="ProtNLM"/>
    </source>
</evidence>
<dbReference type="Proteomes" id="UP000077763">
    <property type="component" value="Unassembled WGS sequence"/>
</dbReference>
<protein>
    <recommendedName>
        <fullName evidence="7">Secreted protein</fullName>
    </recommendedName>
</protein>
<evidence type="ECO:0000256" key="2">
    <source>
        <dbReference type="SAM" id="SignalP"/>
    </source>
</evidence>
<evidence type="ECO:0000256" key="1">
    <source>
        <dbReference type="SAM" id="Phobius"/>
    </source>
</evidence>
<accession>A0A177MJH0</accession>
<keyword evidence="1" id="KW-0812">Transmembrane</keyword>
<evidence type="ECO:0000313" key="5">
    <source>
        <dbReference type="Proteomes" id="UP000077763"/>
    </source>
</evidence>
<dbReference type="Proteomes" id="UP000078090">
    <property type="component" value="Unassembled WGS sequence"/>
</dbReference>
<evidence type="ECO:0000313" key="3">
    <source>
        <dbReference type="EMBL" id="OAI05957.1"/>
    </source>
</evidence>
<gene>
    <name evidence="4" type="ORF">A1332_07105</name>
    <name evidence="3" type="ORF">A1353_09680</name>
</gene>
<sequence length="222" mass="24015">MKTLLTASILLSSALATSSALASNDFEHEHEHGNCGNQSSCDLEKLSLTLSGGNNGTLISKADSDTANNSYTLNFDYQLDTTFISNALLKIWLRDDSTSADDSHYNGILKDRNEYARITSINGSNVSTDWTEVDGYKKYISLDVRDFLSTTGFASLTAVLGVKDSGSKDYFFKAAELYVEYCLDNNGGSGPITSVPVPAAAWLMGSGLLGLMGFNTRRQRQA</sequence>
<keyword evidence="1" id="KW-0472">Membrane</keyword>
<dbReference type="RefSeq" id="WP_064007023.1">
    <property type="nucleotide sequence ID" value="NZ_LUUG01000044.1"/>
</dbReference>
<dbReference type="EMBL" id="LUUG01000044">
    <property type="protein sequence ID" value="OAI08532.1"/>
    <property type="molecule type" value="Genomic_DNA"/>
</dbReference>
<name>A0A177MJH0_METMH</name>
<comment type="caution">
    <text evidence="3">The sequence shown here is derived from an EMBL/GenBank/DDBJ whole genome shotgun (WGS) entry which is preliminary data.</text>
</comment>
<reference evidence="5 6" key="1">
    <citation type="submission" date="2016-03" db="EMBL/GenBank/DDBJ databases">
        <authorList>
            <person name="Ploux O."/>
        </authorList>
    </citation>
    <scope>NUCLEOTIDE SEQUENCE [LARGE SCALE GENOMIC DNA]</scope>
    <source>
        <strain evidence="4 6">R-45363</strain>
        <strain evidence="3 5">R-45371</strain>
    </source>
</reference>
<organism evidence="3 5">
    <name type="scientific">Methylomonas methanica</name>
    <dbReference type="NCBI Taxonomy" id="421"/>
    <lineage>
        <taxon>Bacteria</taxon>
        <taxon>Pseudomonadati</taxon>
        <taxon>Pseudomonadota</taxon>
        <taxon>Gammaproteobacteria</taxon>
        <taxon>Methylococcales</taxon>
        <taxon>Methylococcaceae</taxon>
        <taxon>Methylomonas</taxon>
    </lineage>
</organism>
<keyword evidence="1" id="KW-1133">Transmembrane helix</keyword>
<feature type="signal peptide" evidence="2">
    <location>
        <begin position="1"/>
        <end position="22"/>
    </location>
</feature>
<evidence type="ECO:0000313" key="6">
    <source>
        <dbReference type="Proteomes" id="UP000078090"/>
    </source>
</evidence>
<evidence type="ECO:0000313" key="4">
    <source>
        <dbReference type="EMBL" id="OAI08532.1"/>
    </source>
</evidence>
<keyword evidence="2" id="KW-0732">Signal</keyword>
<dbReference type="AlphaFoldDB" id="A0A177MJH0"/>
<feature type="chain" id="PRO_5013479435" description="Secreted protein" evidence="2">
    <location>
        <begin position="23"/>
        <end position="222"/>
    </location>
</feature>
<proteinExistence type="predicted"/>
<feature type="transmembrane region" description="Helical" evidence="1">
    <location>
        <begin position="195"/>
        <end position="214"/>
    </location>
</feature>